<keyword evidence="2 5" id="KW-0812">Transmembrane</keyword>
<feature type="transmembrane region" description="Helical" evidence="5">
    <location>
        <begin position="104"/>
        <end position="125"/>
    </location>
</feature>
<evidence type="ECO:0000256" key="5">
    <source>
        <dbReference type="SAM" id="Phobius"/>
    </source>
</evidence>
<evidence type="ECO:0000256" key="2">
    <source>
        <dbReference type="ARBA" id="ARBA00022692"/>
    </source>
</evidence>
<feature type="transmembrane region" description="Helical" evidence="5">
    <location>
        <begin position="36"/>
        <end position="55"/>
    </location>
</feature>
<organism evidence="6">
    <name type="scientific">Chlamydia pneumoniae</name>
    <name type="common">Chlamydophila pneumoniae</name>
    <dbReference type="NCBI Taxonomy" id="83558"/>
    <lineage>
        <taxon>Bacteria</taxon>
        <taxon>Pseudomonadati</taxon>
        <taxon>Chlamydiota</taxon>
        <taxon>Chlamydiia</taxon>
        <taxon>Chlamydiales</taxon>
        <taxon>Chlamydiaceae</taxon>
        <taxon>Chlamydia/Chlamydophila group</taxon>
        <taxon>Chlamydia</taxon>
    </lineage>
</organism>
<accession>A0A0F7WQV4</accession>
<dbReference type="Pfam" id="PF05745">
    <property type="entry name" value="CRPA"/>
    <property type="match status" value="1"/>
</dbReference>
<protein>
    <submittedName>
        <fullName evidence="6">Sulfur-rich protein</fullName>
    </submittedName>
</protein>
<keyword evidence="3 5" id="KW-1133">Transmembrane helix</keyword>
<evidence type="ECO:0000313" key="6">
    <source>
        <dbReference type="EMBL" id="CRI42670.1"/>
    </source>
</evidence>
<reference evidence="6" key="1">
    <citation type="submission" date="2015-05" db="EMBL/GenBank/DDBJ databases">
        <authorList>
            <person name="Rattei Thomas"/>
        </authorList>
    </citation>
    <scope>NUCLEOTIDE SEQUENCE</scope>
    <source>
        <strain evidence="6">DC9</strain>
    </source>
</reference>
<keyword evidence="4 5" id="KW-0472">Membrane</keyword>
<name>A0A0F7WQV4_CHLPN</name>
<sequence length="196" mass="20645">MSSNLHPVGGTGTGAAAPESVLNIVEETAASGSVTAGLQAITSSPGMVNLLIGWAKTKFIQPIRESKLFQSRACQITLLVLGILLVVAGLACMFIFHSQLGANAFWLIIPAAIGLIKLLVTSLCFDEACTSEKLMVFQKWAGVLEDQLDDGILNNSNKIFGHVKTEGNTSRATTPVLNDGRGTPVLSPLVSKIARV</sequence>
<comment type="subcellular location">
    <subcellularLocation>
        <location evidence="1">Membrane</location>
        <topology evidence="1">Multi-pass membrane protein</topology>
    </subcellularLocation>
</comment>
<evidence type="ECO:0000256" key="1">
    <source>
        <dbReference type="ARBA" id="ARBA00004141"/>
    </source>
</evidence>
<proteinExistence type="predicted"/>
<feature type="transmembrane region" description="Helical" evidence="5">
    <location>
        <begin position="76"/>
        <end position="98"/>
    </location>
</feature>
<gene>
    <name evidence="6" type="primary">srp</name>
    <name evidence="6" type="ORF">BN1224_DC9_BS_01530</name>
</gene>
<dbReference type="EMBL" id="LN847049">
    <property type="protein sequence ID" value="CRI42670.1"/>
    <property type="molecule type" value="Genomic_DNA"/>
</dbReference>
<evidence type="ECO:0000256" key="4">
    <source>
        <dbReference type="ARBA" id="ARBA00023136"/>
    </source>
</evidence>
<evidence type="ECO:0000256" key="3">
    <source>
        <dbReference type="ARBA" id="ARBA00022989"/>
    </source>
</evidence>
<dbReference type="GO" id="GO:0019867">
    <property type="term" value="C:outer membrane"/>
    <property type="evidence" value="ECO:0007669"/>
    <property type="project" value="InterPro"/>
</dbReference>
<dbReference type="InterPro" id="IPR008436">
    <property type="entry name" value="SRP-like"/>
</dbReference>
<dbReference type="AlphaFoldDB" id="A0A0F7WQV4"/>